<proteinExistence type="predicted"/>
<accession>A0AC34F2I2</accession>
<evidence type="ECO:0000313" key="2">
    <source>
        <dbReference type="WBParaSite" id="ES5_v2.g11179.t1"/>
    </source>
</evidence>
<organism evidence="1 2">
    <name type="scientific">Panagrolaimus sp. ES5</name>
    <dbReference type="NCBI Taxonomy" id="591445"/>
    <lineage>
        <taxon>Eukaryota</taxon>
        <taxon>Metazoa</taxon>
        <taxon>Ecdysozoa</taxon>
        <taxon>Nematoda</taxon>
        <taxon>Chromadorea</taxon>
        <taxon>Rhabditida</taxon>
        <taxon>Tylenchina</taxon>
        <taxon>Panagrolaimomorpha</taxon>
        <taxon>Panagrolaimoidea</taxon>
        <taxon>Panagrolaimidae</taxon>
        <taxon>Panagrolaimus</taxon>
    </lineage>
</organism>
<protein>
    <submittedName>
        <fullName evidence="2">Uncharacterized protein</fullName>
    </submittedName>
</protein>
<evidence type="ECO:0000313" key="1">
    <source>
        <dbReference type="Proteomes" id="UP000887579"/>
    </source>
</evidence>
<dbReference type="WBParaSite" id="ES5_v2.g11179.t1">
    <property type="protein sequence ID" value="ES5_v2.g11179.t1"/>
    <property type="gene ID" value="ES5_v2.g11179"/>
</dbReference>
<reference evidence="2" key="1">
    <citation type="submission" date="2022-11" db="UniProtKB">
        <authorList>
            <consortium name="WormBaseParasite"/>
        </authorList>
    </citation>
    <scope>IDENTIFICATION</scope>
</reference>
<name>A0AC34F2I2_9BILA</name>
<dbReference type="Proteomes" id="UP000887579">
    <property type="component" value="Unplaced"/>
</dbReference>
<sequence>MFSPPQKIQYLFFSVNQPHINIYNFYKKLLGQSSARMRSGKKSAVGISIVVEEGNQKKADGGNSKNIKE</sequence>